<organism evidence="3 4">
    <name type="scientific">Rothia aeria</name>
    <dbReference type="NCBI Taxonomy" id="172042"/>
    <lineage>
        <taxon>Bacteria</taxon>
        <taxon>Bacillati</taxon>
        <taxon>Actinomycetota</taxon>
        <taxon>Actinomycetes</taxon>
        <taxon>Micrococcales</taxon>
        <taxon>Micrococcaceae</taxon>
        <taxon>Rothia</taxon>
    </lineage>
</organism>
<name>A0A2Z5QZJ8_9MICC</name>
<keyword evidence="4" id="KW-1185">Reference proteome</keyword>
<feature type="region of interest" description="Disordered" evidence="1">
    <location>
        <begin position="1"/>
        <end position="22"/>
    </location>
</feature>
<dbReference type="InterPro" id="IPR027417">
    <property type="entry name" value="P-loop_NTPase"/>
</dbReference>
<proteinExistence type="predicted"/>
<dbReference type="AlphaFoldDB" id="A0A2Z5QZJ8"/>
<dbReference type="Gene3D" id="3.40.50.300">
    <property type="entry name" value="P-loop containing nucleotide triphosphate hydrolases"/>
    <property type="match status" value="1"/>
</dbReference>
<protein>
    <submittedName>
        <fullName evidence="3">GTP-binding protein EngA</fullName>
    </submittedName>
</protein>
<accession>A0A2Z5QZJ8</accession>
<dbReference type="Proteomes" id="UP000250241">
    <property type="component" value="Chromosome"/>
</dbReference>
<dbReference type="InterPro" id="IPR006073">
    <property type="entry name" value="GTP-bd"/>
</dbReference>
<feature type="compositionally biased region" description="Basic and acidic residues" evidence="1">
    <location>
        <begin position="1"/>
        <end position="15"/>
    </location>
</feature>
<dbReference type="EMBL" id="AP017895">
    <property type="protein sequence ID" value="BAV87644.1"/>
    <property type="molecule type" value="Genomic_DNA"/>
</dbReference>
<dbReference type="GO" id="GO:0005525">
    <property type="term" value="F:GTP binding"/>
    <property type="evidence" value="ECO:0007669"/>
    <property type="project" value="InterPro"/>
</dbReference>
<dbReference type="SUPFAM" id="SSF52540">
    <property type="entry name" value="P-loop containing nucleoside triphosphate hydrolases"/>
    <property type="match status" value="1"/>
</dbReference>
<sequence>MAENDAIRDDYEDKYLGGGEDDVTERLADIDDETAEARAQALLEGLEDYDLDEEDRALLGAWGFELDEEEEQLADPVVAIVGRPNVGKSTIINRIWVGVRPWWRISRGDPRPCLL</sequence>
<feature type="domain" description="G" evidence="2">
    <location>
        <begin position="78"/>
        <end position="95"/>
    </location>
</feature>
<dbReference type="Pfam" id="PF01926">
    <property type="entry name" value="MMR_HSR1"/>
    <property type="match status" value="1"/>
</dbReference>
<evidence type="ECO:0000256" key="1">
    <source>
        <dbReference type="SAM" id="MobiDB-lite"/>
    </source>
</evidence>
<evidence type="ECO:0000313" key="4">
    <source>
        <dbReference type="Proteomes" id="UP000250241"/>
    </source>
</evidence>
<evidence type="ECO:0000259" key="2">
    <source>
        <dbReference type="Pfam" id="PF01926"/>
    </source>
</evidence>
<reference evidence="3 4" key="1">
    <citation type="submission" date="2016-10" db="EMBL/GenBank/DDBJ databases">
        <title>Genome sequence of Rothia aeria strain JCM11412.</title>
        <authorList>
            <person name="Nambu T."/>
        </authorList>
    </citation>
    <scope>NUCLEOTIDE SEQUENCE [LARGE SCALE GENOMIC DNA]</scope>
    <source>
        <strain evidence="3 4">JCM 11412</strain>
    </source>
</reference>
<evidence type="ECO:0000313" key="3">
    <source>
        <dbReference type="EMBL" id="BAV87644.1"/>
    </source>
</evidence>
<gene>
    <name evidence="3" type="ORF">RA11412_1345</name>
</gene>
<dbReference type="KEGG" id="raj:RA11412_1345"/>